<reference evidence="2 3" key="1">
    <citation type="submission" date="2019-08" db="EMBL/GenBank/DDBJ databases">
        <authorList>
            <person name="Karlyshev A.V."/>
        </authorList>
    </citation>
    <scope>NUCLEOTIDE SEQUENCE [LARGE SCALE GENOMIC DNA]</scope>
    <source>
        <strain evidence="2 3">Alg18-2.2</strain>
    </source>
</reference>
<name>A0A5C8KRN4_9GAMM</name>
<dbReference type="Proteomes" id="UP000321248">
    <property type="component" value="Unassembled WGS sequence"/>
</dbReference>
<dbReference type="InterPro" id="IPR024163">
    <property type="entry name" value="Aerotolerance_reg_N"/>
</dbReference>
<comment type="caution">
    <text evidence="2">The sequence shown here is derived from an EMBL/GenBank/DDBJ whole genome shotgun (WGS) entry which is preliminary data.</text>
</comment>
<evidence type="ECO:0000313" key="2">
    <source>
        <dbReference type="EMBL" id="TXK62105.1"/>
    </source>
</evidence>
<evidence type="ECO:0000313" key="3">
    <source>
        <dbReference type="Proteomes" id="UP000321248"/>
    </source>
</evidence>
<organism evidence="2 3">
    <name type="scientific">Alkalisalibacterium limincola</name>
    <dbReference type="NCBI Taxonomy" id="2699169"/>
    <lineage>
        <taxon>Bacteria</taxon>
        <taxon>Pseudomonadati</taxon>
        <taxon>Pseudomonadota</taxon>
        <taxon>Gammaproteobacteria</taxon>
        <taxon>Lysobacterales</taxon>
        <taxon>Lysobacteraceae</taxon>
        <taxon>Alkalisalibacterium</taxon>
    </lineage>
</organism>
<dbReference type="Pfam" id="PF07584">
    <property type="entry name" value="BatA"/>
    <property type="match status" value="1"/>
</dbReference>
<proteinExistence type="predicted"/>
<accession>A0A5C8KRN4</accession>
<protein>
    <recommendedName>
        <fullName evidence="1">Aerotolerance regulator N-terminal domain-containing protein</fullName>
    </recommendedName>
</protein>
<dbReference type="NCBIfam" id="TIGR02226">
    <property type="entry name" value="two_anch"/>
    <property type="match status" value="1"/>
</dbReference>
<keyword evidence="3" id="KW-1185">Reference proteome</keyword>
<sequence>MSLALLYPAALAALLALAVPVLLHLARRPQQRTLDFAALRWIAARIARDGDWCCANACCWRCACCCLPCWRWHWRCRCWCRGLPRGTGCSSSPVRTLRRPAACLPTPTWAGAGWHPAFPRWTTRCPRKRPRPACCANSTRCCRHRPG</sequence>
<evidence type="ECO:0000259" key="1">
    <source>
        <dbReference type="Pfam" id="PF07584"/>
    </source>
</evidence>
<dbReference type="EMBL" id="VRTS01000006">
    <property type="protein sequence ID" value="TXK62105.1"/>
    <property type="molecule type" value="Genomic_DNA"/>
</dbReference>
<dbReference type="InterPro" id="IPR011933">
    <property type="entry name" value="Double_TM_dom"/>
</dbReference>
<feature type="domain" description="Aerotolerance regulator N-terminal" evidence="1">
    <location>
        <begin position="4"/>
        <end position="43"/>
    </location>
</feature>
<gene>
    <name evidence="2" type="ORF">FU658_09680</name>
</gene>
<dbReference type="AlphaFoldDB" id="A0A5C8KRN4"/>